<dbReference type="AlphaFoldDB" id="X0ZU01"/>
<keyword evidence="1" id="KW-1133">Transmembrane helix</keyword>
<evidence type="ECO:0000313" key="2">
    <source>
        <dbReference type="EMBL" id="GAG63923.1"/>
    </source>
</evidence>
<organism evidence="2">
    <name type="scientific">marine sediment metagenome</name>
    <dbReference type="NCBI Taxonomy" id="412755"/>
    <lineage>
        <taxon>unclassified sequences</taxon>
        <taxon>metagenomes</taxon>
        <taxon>ecological metagenomes</taxon>
    </lineage>
</organism>
<accession>X0ZU01</accession>
<dbReference type="EMBL" id="BART01006457">
    <property type="protein sequence ID" value="GAG63923.1"/>
    <property type="molecule type" value="Genomic_DNA"/>
</dbReference>
<sequence length="56" mass="5921">MEIGARLFSILAILVIAGLQLGAWYLGFNGQVTVLTTTSIVGLLAFATGLKIDLKK</sequence>
<proteinExistence type="predicted"/>
<evidence type="ECO:0000256" key="1">
    <source>
        <dbReference type="SAM" id="Phobius"/>
    </source>
</evidence>
<gene>
    <name evidence="2" type="ORF">S01H4_14732</name>
</gene>
<keyword evidence="1" id="KW-0472">Membrane</keyword>
<feature type="transmembrane region" description="Helical" evidence="1">
    <location>
        <begin position="7"/>
        <end position="26"/>
    </location>
</feature>
<feature type="transmembrane region" description="Helical" evidence="1">
    <location>
        <begin position="32"/>
        <end position="50"/>
    </location>
</feature>
<protein>
    <submittedName>
        <fullName evidence="2">Uncharacterized protein</fullName>
    </submittedName>
</protein>
<comment type="caution">
    <text evidence="2">The sequence shown here is derived from an EMBL/GenBank/DDBJ whole genome shotgun (WGS) entry which is preliminary data.</text>
</comment>
<keyword evidence="1" id="KW-0812">Transmembrane</keyword>
<reference evidence="2" key="1">
    <citation type="journal article" date="2014" name="Front. Microbiol.">
        <title>High frequency of phylogenetically diverse reductive dehalogenase-homologous genes in deep subseafloor sedimentary metagenomes.</title>
        <authorList>
            <person name="Kawai M."/>
            <person name="Futagami T."/>
            <person name="Toyoda A."/>
            <person name="Takaki Y."/>
            <person name="Nishi S."/>
            <person name="Hori S."/>
            <person name="Arai W."/>
            <person name="Tsubouchi T."/>
            <person name="Morono Y."/>
            <person name="Uchiyama I."/>
            <person name="Ito T."/>
            <person name="Fujiyama A."/>
            <person name="Inagaki F."/>
            <person name="Takami H."/>
        </authorList>
    </citation>
    <scope>NUCLEOTIDE SEQUENCE</scope>
    <source>
        <strain evidence="2">Expedition CK06-06</strain>
    </source>
</reference>
<name>X0ZU01_9ZZZZ</name>